<evidence type="ECO:0000313" key="2">
    <source>
        <dbReference type="Proteomes" id="UP000273966"/>
    </source>
</evidence>
<name>A0AB74DGK8_STRSA</name>
<protein>
    <recommendedName>
        <fullName evidence="3">Transposase</fullName>
    </recommendedName>
</protein>
<sequence>MATFPIDNLKLINKVPLGEMSIFFDFNANLEIDSLVLVT</sequence>
<organism evidence="1 2">
    <name type="scientific">Streptococcus sanguinis</name>
    <dbReference type="NCBI Taxonomy" id="1305"/>
    <lineage>
        <taxon>Bacteria</taxon>
        <taxon>Bacillati</taxon>
        <taxon>Bacillota</taxon>
        <taxon>Bacilli</taxon>
        <taxon>Lactobacillales</taxon>
        <taxon>Streptococcaceae</taxon>
        <taxon>Streptococcus</taxon>
    </lineage>
</organism>
<dbReference type="Proteomes" id="UP000273966">
    <property type="component" value="Unassembled WGS sequence"/>
</dbReference>
<accession>A0AB74DGK8</accession>
<evidence type="ECO:0008006" key="3">
    <source>
        <dbReference type="Google" id="ProtNLM"/>
    </source>
</evidence>
<proteinExistence type="predicted"/>
<evidence type="ECO:0000313" key="1">
    <source>
        <dbReference type="EMBL" id="RSI26799.1"/>
    </source>
</evidence>
<reference evidence="1 2" key="1">
    <citation type="submission" date="2018-11" db="EMBL/GenBank/DDBJ databases">
        <title>Species Designations Belie Phenotypic and Genotypic Heterogeneity in Oral Streptococci.</title>
        <authorList>
            <person name="Velsko I."/>
        </authorList>
    </citation>
    <scope>NUCLEOTIDE SEQUENCE [LARGE SCALE GENOMIC DNA]</scope>
    <source>
        <strain evidence="1 2">BCC16</strain>
    </source>
</reference>
<gene>
    <name evidence="1" type="ORF">D8879_11820</name>
</gene>
<dbReference type="EMBL" id="RJMT01000036">
    <property type="protein sequence ID" value="RSI26799.1"/>
    <property type="molecule type" value="Genomic_DNA"/>
</dbReference>
<dbReference type="AlphaFoldDB" id="A0AB74DGK8"/>
<comment type="caution">
    <text evidence="1">The sequence shown here is derived from an EMBL/GenBank/DDBJ whole genome shotgun (WGS) entry which is preliminary data.</text>
</comment>